<evidence type="ECO:0000313" key="3">
    <source>
        <dbReference type="Proteomes" id="UP000230646"/>
    </source>
</evidence>
<dbReference type="Proteomes" id="UP000230646">
    <property type="component" value="Unassembled WGS sequence"/>
</dbReference>
<evidence type="ECO:0000313" key="2">
    <source>
        <dbReference type="EMBL" id="PIY32466.1"/>
    </source>
</evidence>
<dbReference type="PROSITE" id="PS50106">
    <property type="entry name" value="PDZ"/>
    <property type="match status" value="1"/>
</dbReference>
<dbReference type="SMART" id="SM00228">
    <property type="entry name" value="PDZ"/>
    <property type="match status" value="1"/>
</dbReference>
<reference evidence="2 3" key="1">
    <citation type="submission" date="2017-09" db="EMBL/GenBank/DDBJ databases">
        <title>Depth-based differentiation of microbial function through sediment-hosted aquifers and enrichment of novel symbionts in the deep terrestrial subsurface.</title>
        <authorList>
            <person name="Probst A.J."/>
            <person name="Ladd B."/>
            <person name="Jarett J.K."/>
            <person name="Geller-Mcgrath D.E."/>
            <person name="Sieber C.M."/>
            <person name="Emerson J.B."/>
            <person name="Anantharaman K."/>
            <person name="Thomas B.C."/>
            <person name="Malmstrom R."/>
            <person name="Stieglmeier M."/>
            <person name="Klingl A."/>
            <person name="Woyke T."/>
            <person name="Ryan C.M."/>
            <person name="Banfield J.F."/>
        </authorList>
    </citation>
    <scope>NUCLEOTIDE SEQUENCE [LARGE SCALE GENOMIC DNA]</scope>
    <source>
        <strain evidence="2">CG_4_10_14_3_um_filter_34_13</strain>
    </source>
</reference>
<dbReference type="RefSeq" id="WP_406607607.1">
    <property type="nucleotide sequence ID" value="NZ_PFKO01000217.1"/>
</dbReference>
<gene>
    <name evidence="2" type="ORF">COZ07_05565</name>
</gene>
<dbReference type="EMBL" id="PFKO01000217">
    <property type="protein sequence ID" value="PIY32466.1"/>
    <property type="molecule type" value="Genomic_DNA"/>
</dbReference>
<dbReference type="InterPro" id="IPR001478">
    <property type="entry name" value="PDZ"/>
</dbReference>
<feature type="non-terminal residue" evidence="2">
    <location>
        <position position="1"/>
    </location>
</feature>
<dbReference type="Pfam" id="PF17820">
    <property type="entry name" value="PDZ_6"/>
    <property type="match status" value="1"/>
</dbReference>
<protein>
    <recommendedName>
        <fullName evidence="1">PDZ domain-containing protein</fullName>
    </recommendedName>
</protein>
<comment type="caution">
    <text evidence="2">The sequence shown here is derived from an EMBL/GenBank/DDBJ whole genome shotgun (WGS) entry which is preliminary data.</text>
</comment>
<dbReference type="Gene3D" id="2.30.42.10">
    <property type="match status" value="1"/>
</dbReference>
<accession>A0A2M7PQK6</accession>
<organism evidence="2 3">
    <name type="scientific">Candidatus Infernicultor aquiphilus</name>
    <dbReference type="NCBI Taxonomy" id="1805029"/>
    <lineage>
        <taxon>Bacteria</taxon>
        <taxon>Pseudomonadati</taxon>
        <taxon>Atribacterota</taxon>
        <taxon>Candidatus Phoenicimicrobiia</taxon>
        <taxon>Candidatus Pheonicimicrobiales</taxon>
        <taxon>Candidatus Phoenicimicrobiaceae</taxon>
        <taxon>Candidatus Infernicultor</taxon>
    </lineage>
</organism>
<proteinExistence type="predicted"/>
<name>A0A2M7PQK6_9BACT</name>
<dbReference type="SUPFAM" id="SSF50156">
    <property type="entry name" value="PDZ domain-like"/>
    <property type="match status" value="1"/>
</dbReference>
<dbReference type="AlphaFoldDB" id="A0A2M7PQK6"/>
<dbReference type="InterPro" id="IPR041489">
    <property type="entry name" value="PDZ_6"/>
</dbReference>
<evidence type="ECO:0000259" key="1">
    <source>
        <dbReference type="PROSITE" id="PS50106"/>
    </source>
</evidence>
<feature type="domain" description="PDZ" evidence="1">
    <location>
        <begin position="7"/>
        <end position="69"/>
    </location>
</feature>
<sequence length="125" mass="14178">DYLHFGRLQVKPEPGIEIKQPWFGIEIEVLKEGKFEGRPIITKIFKGSPSEKAGLKEGDIIIVFNGVGVWGEKRWLERLPQLIESAAQGSCTTTLIKREGKRECIKIPKVFIEMKEKKDIPPGSF</sequence>
<dbReference type="InterPro" id="IPR036034">
    <property type="entry name" value="PDZ_sf"/>
</dbReference>